<evidence type="ECO:0000313" key="2">
    <source>
        <dbReference type="Proteomes" id="UP000076078"/>
    </source>
</evidence>
<dbReference type="AlphaFoldDB" id="A0A151Z869"/>
<evidence type="ECO:0008006" key="3">
    <source>
        <dbReference type="Google" id="ProtNLM"/>
    </source>
</evidence>
<dbReference type="OMA" id="NSETTIC"/>
<accession>A0A151Z869</accession>
<keyword evidence="2" id="KW-1185">Reference proteome</keyword>
<sequence>MSNNRISIRFIVDRNHQFVDSFTIDDTKFRDVEQRLREKKPKDLFTTEQINKLDELKLTFIYSGKIFNDNSAISEIMSMQTKQPYNLKVLIQNNGGGIELDKNIHFNSSAFQQAQQYPIPSGQAINDNNTDTGNDTGTDDLMHMHGCIFDVTEFQQIENIFIHKQDQITKKVSISFLNGFLHSYWSYYNQTMQPQQPQPFPVEKLSKILKEVLHLHNIDVHSKINREEFRIIFFLFSNDSSDQQCPNGSKETVKRTIEQYHTSLTTIVLNEQQQPPPLQTPQDIPFTEERFEKIYQLVKRDQPPEYQLLSCRNIELLFYLYSADILLQINGNGINNSSSSSSNNNNNNNNVNS</sequence>
<dbReference type="Proteomes" id="UP000076078">
    <property type="component" value="Unassembled WGS sequence"/>
</dbReference>
<dbReference type="OrthoDB" id="20687at2759"/>
<organism evidence="1 2">
    <name type="scientific">Tieghemostelium lacteum</name>
    <name type="common">Slime mold</name>
    <name type="synonym">Dictyostelium lacteum</name>
    <dbReference type="NCBI Taxonomy" id="361077"/>
    <lineage>
        <taxon>Eukaryota</taxon>
        <taxon>Amoebozoa</taxon>
        <taxon>Evosea</taxon>
        <taxon>Eumycetozoa</taxon>
        <taxon>Dictyostelia</taxon>
        <taxon>Dictyosteliales</taxon>
        <taxon>Raperosteliaceae</taxon>
        <taxon>Tieghemostelium</taxon>
    </lineage>
</organism>
<protein>
    <recommendedName>
        <fullName evidence="3">Ubiquitin-like domain-containing protein</fullName>
    </recommendedName>
</protein>
<evidence type="ECO:0000313" key="1">
    <source>
        <dbReference type="EMBL" id="KYQ90166.1"/>
    </source>
</evidence>
<dbReference type="InParanoid" id="A0A151Z869"/>
<reference evidence="1 2" key="1">
    <citation type="submission" date="2015-12" db="EMBL/GenBank/DDBJ databases">
        <title>Dictyostelia acquired genes for synthesis and detection of signals that induce cell-type specialization by lateral gene transfer from prokaryotes.</title>
        <authorList>
            <person name="Gloeckner G."/>
            <person name="Schaap P."/>
        </authorList>
    </citation>
    <scope>NUCLEOTIDE SEQUENCE [LARGE SCALE GENOMIC DNA]</scope>
    <source>
        <strain evidence="1 2">TK</strain>
    </source>
</reference>
<name>A0A151Z869_TIELA</name>
<proteinExistence type="predicted"/>
<gene>
    <name evidence="1" type="ORF">DLAC_08757</name>
</gene>
<dbReference type="EMBL" id="LODT01000037">
    <property type="protein sequence ID" value="KYQ90166.1"/>
    <property type="molecule type" value="Genomic_DNA"/>
</dbReference>
<comment type="caution">
    <text evidence="1">The sequence shown here is derived from an EMBL/GenBank/DDBJ whole genome shotgun (WGS) entry which is preliminary data.</text>
</comment>